<evidence type="ECO:0000313" key="1">
    <source>
        <dbReference type="EMBL" id="KAF1016861.1"/>
    </source>
</evidence>
<dbReference type="EMBL" id="WNDS01000001">
    <property type="protein sequence ID" value="KAF1016861.1"/>
    <property type="molecule type" value="Genomic_DNA"/>
</dbReference>
<proteinExistence type="predicted"/>
<sequence>MDVSKAGNLAGTAYETGTASVLASASGVALKPGIVAAERTELLNLLDRRQLARAGLDLDTARGPHDSLLSEKWEAMDLQPALDPEHPRDVLLLVGNDNDFIARQCVMQGQACNSAYDNDNRVLVYRLTLP</sequence>
<organism evidence="1 2">
    <name type="scientific">Stenotrophomonas maltophilia</name>
    <name type="common">Pseudomonas maltophilia</name>
    <name type="synonym">Xanthomonas maltophilia</name>
    <dbReference type="NCBI Taxonomy" id="40324"/>
    <lineage>
        <taxon>Bacteria</taxon>
        <taxon>Pseudomonadati</taxon>
        <taxon>Pseudomonadota</taxon>
        <taxon>Gammaproteobacteria</taxon>
        <taxon>Lysobacterales</taxon>
        <taxon>Lysobacteraceae</taxon>
        <taxon>Stenotrophomonas</taxon>
        <taxon>Stenotrophomonas maltophilia group</taxon>
    </lineage>
</organism>
<dbReference type="PANTHER" id="PTHR37957:SF1">
    <property type="entry name" value="PHYTASE-LIKE DOMAIN-CONTAINING PROTEIN"/>
    <property type="match status" value="1"/>
</dbReference>
<dbReference type="AlphaFoldDB" id="A0A7V8FIW7"/>
<reference evidence="2" key="1">
    <citation type="journal article" date="2020" name="MBio">
        <title>Horizontal gene transfer to a defensive symbiont with a reduced genome amongst a multipartite beetle microbiome.</title>
        <authorList>
            <person name="Waterworth S.C."/>
            <person name="Florez L.V."/>
            <person name="Rees E.R."/>
            <person name="Hertweck C."/>
            <person name="Kaltenpoth M."/>
            <person name="Kwan J.C."/>
        </authorList>
    </citation>
    <scope>NUCLEOTIDE SEQUENCE [LARGE SCALE GENOMIC DNA]</scope>
</reference>
<comment type="caution">
    <text evidence="1">The sequence shown here is derived from an EMBL/GenBank/DDBJ whole genome shotgun (WGS) entry which is preliminary data.</text>
</comment>
<protein>
    <submittedName>
        <fullName evidence="1">Uncharacterized protein</fullName>
    </submittedName>
</protein>
<accession>A0A7V8FIW7</accession>
<dbReference type="PANTHER" id="PTHR37957">
    <property type="entry name" value="BLR7070 PROTEIN"/>
    <property type="match status" value="1"/>
</dbReference>
<dbReference type="Proteomes" id="UP000487117">
    <property type="component" value="Unassembled WGS sequence"/>
</dbReference>
<name>A0A7V8FIW7_STEMA</name>
<gene>
    <name evidence="1" type="ORF">GAK31_00120</name>
</gene>
<evidence type="ECO:0000313" key="2">
    <source>
        <dbReference type="Proteomes" id="UP000487117"/>
    </source>
</evidence>